<evidence type="ECO:0000313" key="9">
    <source>
        <dbReference type="EMBL" id="RWS25513.1"/>
    </source>
</evidence>
<comment type="caution">
    <text evidence="9">The sequence shown here is derived from an EMBL/GenBank/DDBJ whole genome shotgun (WGS) entry which is preliminary data.</text>
</comment>
<keyword evidence="4" id="KW-0732">Signal</keyword>
<evidence type="ECO:0000256" key="4">
    <source>
        <dbReference type="ARBA" id="ARBA00022729"/>
    </source>
</evidence>
<dbReference type="AlphaFoldDB" id="A0A443SDB8"/>
<keyword evidence="5 8" id="KW-1133">Transmembrane helix</keyword>
<dbReference type="PANTHER" id="PTHR13598">
    <property type="entry name" value="AT07567P-RELATED"/>
    <property type="match status" value="1"/>
</dbReference>
<keyword evidence="3 8" id="KW-0812">Transmembrane</keyword>
<dbReference type="Pfam" id="PF10225">
    <property type="entry name" value="NEMP"/>
    <property type="match status" value="1"/>
</dbReference>
<proteinExistence type="inferred from homology"/>
<dbReference type="OrthoDB" id="509138at2759"/>
<gene>
    <name evidence="9" type="ORF">B4U80_05702</name>
</gene>
<evidence type="ECO:0000256" key="1">
    <source>
        <dbReference type="ARBA" id="ARBA00004575"/>
    </source>
</evidence>
<evidence type="ECO:0000256" key="6">
    <source>
        <dbReference type="ARBA" id="ARBA00023136"/>
    </source>
</evidence>
<accession>A0A443SDB8</accession>
<dbReference type="InterPro" id="IPR019358">
    <property type="entry name" value="NEMP_fam"/>
</dbReference>
<sequence length="221" mass="25716">MSFAYAYKQGPITNPRSLDLVRWALQFAGFSIIFLSSEFYECTLTLTAITLIVFYFPKFKLLSPFRKKNSNTERSEELENEISEESVVNDSPQVTQFKSSFSWASPPITRSFLNEEEYRKVVQRETKNSLKHLRSFCSSSNNEETWALISKLNDPKRFAKFVFGDNHVSPREYEEYNSMPSFEFKVDELKESDQERYDDDDISSHASEVTAVLGEDADFIY</sequence>
<dbReference type="VEuPathDB" id="VectorBase:LDEU006528"/>
<organism evidence="9 10">
    <name type="scientific">Leptotrombidium deliense</name>
    <dbReference type="NCBI Taxonomy" id="299467"/>
    <lineage>
        <taxon>Eukaryota</taxon>
        <taxon>Metazoa</taxon>
        <taxon>Ecdysozoa</taxon>
        <taxon>Arthropoda</taxon>
        <taxon>Chelicerata</taxon>
        <taxon>Arachnida</taxon>
        <taxon>Acari</taxon>
        <taxon>Acariformes</taxon>
        <taxon>Trombidiformes</taxon>
        <taxon>Prostigmata</taxon>
        <taxon>Anystina</taxon>
        <taxon>Parasitengona</taxon>
        <taxon>Trombiculoidea</taxon>
        <taxon>Trombiculidae</taxon>
        <taxon>Leptotrombidium</taxon>
    </lineage>
</organism>
<keyword evidence="10" id="KW-1185">Reference proteome</keyword>
<dbReference type="EMBL" id="NCKV01003628">
    <property type="protein sequence ID" value="RWS25513.1"/>
    <property type="molecule type" value="Genomic_DNA"/>
</dbReference>
<dbReference type="GO" id="GO:0005637">
    <property type="term" value="C:nuclear inner membrane"/>
    <property type="evidence" value="ECO:0007669"/>
    <property type="project" value="UniProtKB-SubCell"/>
</dbReference>
<evidence type="ECO:0000256" key="7">
    <source>
        <dbReference type="ARBA" id="ARBA00023242"/>
    </source>
</evidence>
<evidence type="ECO:0000256" key="5">
    <source>
        <dbReference type="ARBA" id="ARBA00022989"/>
    </source>
</evidence>
<dbReference type="PANTHER" id="PTHR13598:SF1">
    <property type="entry name" value="AT07567P-RELATED"/>
    <property type="match status" value="1"/>
</dbReference>
<evidence type="ECO:0000256" key="3">
    <source>
        <dbReference type="ARBA" id="ARBA00022692"/>
    </source>
</evidence>
<evidence type="ECO:0000256" key="8">
    <source>
        <dbReference type="SAM" id="Phobius"/>
    </source>
</evidence>
<reference evidence="9 10" key="1">
    <citation type="journal article" date="2018" name="Gigascience">
        <title>Genomes of trombidid mites reveal novel predicted allergens and laterally-transferred genes associated with secondary metabolism.</title>
        <authorList>
            <person name="Dong X."/>
            <person name="Chaisiri K."/>
            <person name="Xia D."/>
            <person name="Armstrong S.D."/>
            <person name="Fang Y."/>
            <person name="Donnelly M.J."/>
            <person name="Kadowaki T."/>
            <person name="McGarry J.W."/>
            <person name="Darby A.C."/>
            <person name="Makepeace B.L."/>
        </authorList>
    </citation>
    <scope>NUCLEOTIDE SEQUENCE [LARGE SCALE GENOMIC DNA]</scope>
    <source>
        <strain evidence="9">UoL-UT</strain>
    </source>
</reference>
<name>A0A443SDB8_9ACAR</name>
<dbReference type="STRING" id="299467.A0A443SDB8"/>
<comment type="similarity">
    <text evidence="2">Belongs to the NEMP family.</text>
</comment>
<feature type="transmembrane region" description="Helical" evidence="8">
    <location>
        <begin position="23"/>
        <end position="56"/>
    </location>
</feature>
<evidence type="ECO:0000256" key="2">
    <source>
        <dbReference type="ARBA" id="ARBA00005748"/>
    </source>
</evidence>
<dbReference type="Proteomes" id="UP000288716">
    <property type="component" value="Unassembled WGS sequence"/>
</dbReference>
<evidence type="ECO:0000313" key="10">
    <source>
        <dbReference type="Proteomes" id="UP000288716"/>
    </source>
</evidence>
<keyword evidence="7" id="KW-0539">Nucleus</keyword>
<protein>
    <submittedName>
        <fullName evidence="9">Transmembrane protein 194A-like protein</fullName>
    </submittedName>
</protein>
<comment type="subcellular location">
    <subcellularLocation>
        <location evidence="1">Nucleus inner membrane</location>
        <topology evidence="1">Multi-pass membrane protein</topology>
        <orientation evidence="1">Nucleoplasmic side</orientation>
    </subcellularLocation>
</comment>
<keyword evidence="6 8" id="KW-0472">Membrane</keyword>